<dbReference type="OrthoDB" id="2993351at2759"/>
<feature type="region of interest" description="Disordered" evidence="1">
    <location>
        <begin position="1"/>
        <end position="27"/>
    </location>
</feature>
<feature type="domain" description="DUF3669" evidence="2">
    <location>
        <begin position="276"/>
        <end position="338"/>
    </location>
</feature>
<reference evidence="3" key="1">
    <citation type="submission" date="2021-12" db="EMBL/GenBank/DDBJ databases">
        <authorList>
            <person name="Zaccaron A."/>
            <person name="Stergiopoulos I."/>
        </authorList>
    </citation>
    <scope>NUCLEOTIDE SEQUENCE</scope>
    <source>
        <strain evidence="3">Race5_Kim</strain>
    </source>
</reference>
<accession>A0A9Q8LIH9</accession>
<gene>
    <name evidence="3" type="ORF">CLAFUR5_05505</name>
</gene>
<keyword evidence="4" id="KW-1185">Reference proteome</keyword>
<dbReference type="Pfam" id="PF12417">
    <property type="entry name" value="DUF3669"/>
    <property type="match status" value="1"/>
</dbReference>
<dbReference type="KEGG" id="ffu:CLAFUR5_05505"/>
<dbReference type="RefSeq" id="XP_047762476.1">
    <property type="nucleotide sequence ID" value="XM_047904653.1"/>
</dbReference>
<dbReference type="PANTHER" id="PTHR40780">
    <property type="entry name" value="DUF3669 DOMAIN-CONTAINING PROTEIN"/>
    <property type="match status" value="1"/>
</dbReference>
<evidence type="ECO:0000256" key="1">
    <source>
        <dbReference type="SAM" id="MobiDB-lite"/>
    </source>
</evidence>
<proteinExistence type="predicted"/>
<protein>
    <recommendedName>
        <fullName evidence="2">DUF3669 domain-containing protein</fullName>
    </recommendedName>
</protein>
<dbReference type="AlphaFoldDB" id="A0A9Q8LIH9"/>
<evidence type="ECO:0000259" key="2">
    <source>
        <dbReference type="Pfam" id="PF12417"/>
    </source>
</evidence>
<dbReference type="Proteomes" id="UP000756132">
    <property type="component" value="Chromosome 5"/>
</dbReference>
<organism evidence="3 4">
    <name type="scientific">Passalora fulva</name>
    <name type="common">Tomato leaf mold</name>
    <name type="synonym">Cladosporium fulvum</name>
    <dbReference type="NCBI Taxonomy" id="5499"/>
    <lineage>
        <taxon>Eukaryota</taxon>
        <taxon>Fungi</taxon>
        <taxon>Dikarya</taxon>
        <taxon>Ascomycota</taxon>
        <taxon>Pezizomycotina</taxon>
        <taxon>Dothideomycetes</taxon>
        <taxon>Dothideomycetidae</taxon>
        <taxon>Mycosphaerellales</taxon>
        <taxon>Mycosphaerellaceae</taxon>
        <taxon>Fulvia</taxon>
    </lineage>
</organism>
<sequence>MMSFRSVISTSSSNAETQQAANSNADQYREIGQGSVGKIFEHPGTTRCYKLPLLKNSDKLYNNYIMQTQVQAAFDSVAKTVPDVAVQVSIPRAFWWANKDTASFWDDNIDRFAWESDLAKGRMDVLCMERIFPVPQPLRNLLIQKYCRPEDRETAKANPKNKHCLVRPMLGRSAHRMSSLPLNLRNFPMTVDRFEELGLPAEEYTTAMADAMAVLHWNAKLDGLDIEFVLGSSPTLEQEVRRPLTYEDIKSLPQGASTFEMVTNPAAVFKKRIMSLWMIDFDSCSAITVDAAGVKKAVKTFMETYAYCPRPSKGGTFRQNLWVRFGRRYIDTSQKFLSGRDKDLPKDFLEGVTSNVNANRARERTDSAP</sequence>
<dbReference type="EMBL" id="CP090167">
    <property type="protein sequence ID" value="UJO18110.1"/>
    <property type="molecule type" value="Genomic_DNA"/>
</dbReference>
<reference evidence="3" key="2">
    <citation type="journal article" date="2022" name="Microb. Genom.">
        <title>A chromosome-scale genome assembly of the tomato pathogen Cladosporium fulvum reveals a compartmentalized genome architecture and the presence of a dispensable chromosome.</title>
        <authorList>
            <person name="Zaccaron A.Z."/>
            <person name="Chen L.H."/>
            <person name="Samaras A."/>
            <person name="Stergiopoulos I."/>
        </authorList>
    </citation>
    <scope>NUCLEOTIDE SEQUENCE</scope>
    <source>
        <strain evidence="3">Race5_Kim</strain>
    </source>
</reference>
<dbReference type="GeneID" id="71985383"/>
<name>A0A9Q8LIH9_PASFU</name>
<dbReference type="InterPro" id="IPR022137">
    <property type="entry name" value="Znf_prot_DUF3669"/>
</dbReference>
<evidence type="ECO:0000313" key="3">
    <source>
        <dbReference type="EMBL" id="UJO18110.1"/>
    </source>
</evidence>
<feature type="compositionally biased region" description="Polar residues" evidence="1">
    <location>
        <begin position="1"/>
        <end position="26"/>
    </location>
</feature>
<evidence type="ECO:0000313" key="4">
    <source>
        <dbReference type="Proteomes" id="UP000756132"/>
    </source>
</evidence>
<dbReference type="PANTHER" id="PTHR40780:SF2">
    <property type="entry name" value="DUF3669 DOMAIN-CONTAINING PROTEIN"/>
    <property type="match status" value="1"/>
</dbReference>